<protein>
    <recommendedName>
        <fullName evidence="1">DUF3600 domain-containing protein</fullName>
    </recommendedName>
</protein>
<evidence type="ECO:0000313" key="2">
    <source>
        <dbReference type="EMBL" id="SDG33682.1"/>
    </source>
</evidence>
<accession>A0A1G7TEZ6</accession>
<dbReference type="InterPro" id="IPR022019">
    <property type="entry name" value="DUF3600"/>
</dbReference>
<proteinExistence type="predicted"/>
<dbReference type="Gene3D" id="1.10.3950.10">
    <property type="entry name" value="putative ecf-type sigma factor negative effector from bacillus cereus"/>
    <property type="match status" value="1"/>
</dbReference>
<dbReference type="AlphaFoldDB" id="A0A1G7TEZ6"/>
<dbReference type="RefSeq" id="WP_091235607.1">
    <property type="nucleotide sequence ID" value="NZ_FNBG01000036.1"/>
</dbReference>
<keyword evidence="3" id="KW-1185">Reference proteome</keyword>
<dbReference type="Proteomes" id="UP000198972">
    <property type="component" value="Unassembled WGS sequence"/>
</dbReference>
<dbReference type="STRING" id="670482.SAMN04488542_13646"/>
<dbReference type="Pfam" id="PF12207">
    <property type="entry name" value="DUF3600"/>
    <property type="match status" value="1"/>
</dbReference>
<name>A0A1G7TEZ6_9BACL</name>
<gene>
    <name evidence="2" type="ORF">SAMN04488542_13646</name>
</gene>
<dbReference type="OrthoDB" id="2731598at2"/>
<feature type="domain" description="DUF3600" evidence="1">
    <location>
        <begin position="66"/>
        <end position="220"/>
    </location>
</feature>
<reference evidence="2 3" key="1">
    <citation type="submission" date="2016-10" db="EMBL/GenBank/DDBJ databases">
        <authorList>
            <person name="de Groot N.N."/>
        </authorList>
    </citation>
    <scope>NUCLEOTIDE SEQUENCE [LARGE SCALE GENOMIC DNA]</scope>
    <source>
        <strain evidence="2 3">DSM 28129</strain>
    </source>
</reference>
<dbReference type="EMBL" id="FNBG01000036">
    <property type="protein sequence ID" value="SDG33682.1"/>
    <property type="molecule type" value="Genomic_DNA"/>
</dbReference>
<organism evidence="2 3">
    <name type="scientific">Fontibacillus panacisegetis</name>
    <dbReference type="NCBI Taxonomy" id="670482"/>
    <lineage>
        <taxon>Bacteria</taxon>
        <taxon>Bacillati</taxon>
        <taxon>Bacillota</taxon>
        <taxon>Bacilli</taxon>
        <taxon>Bacillales</taxon>
        <taxon>Paenibacillaceae</taxon>
        <taxon>Fontibacillus</taxon>
    </lineage>
</organism>
<evidence type="ECO:0000259" key="1">
    <source>
        <dbReference type="Pfam" id="PF12207"/>
    </source>
</evidence>
<dbReference type="InterPro" id="IPR038267">
    <property type="entry name" value="ECF_sigma_eff"/>
</dbReference>
<evidence type="ECO:0000313" key="3">
    <source>
        <dbReference type="Proteomes" id="UP000198972"/>
    </source>
</evidence>
<sequence length="226" mass="25611">MNRSLKEELDNIQTPIEIHEMSKMGVRKAKAEMGTKVRAYARRRLVTAILAVCLIVPTSAFAYEALLVDGLFGSFDNFKKHAAGATMEGYLLLNAKLTQAKGDLGQEQFGHFKELLKVITSAKIEYGDQYGNIDYSQVPSEKIEEIKNVMYEIQPYFDQLNGVQSSKEVLTSEEYKQYIDALMTYEQILVESGNDLKNTPSDLQDELNEARDVLYYVSDKQSQHSN</sequence>